<evidence type="ECO:0000256" key="3">
    <source>
        <dbReference type="ARBA" id="ARBA00022763"/>
    </source>
</evidence>
<feature type="domain" description="DNA replication/recombination mediator RecO N-terminal" evidence="8">
    <location>
        <begin position="28"/>
        <end position="104"/>
    </location>
</feature>
<evidence type="ECO:0000313" key="9">
    <source>
        <dbReference type="EMBL" id="PPK49559.1"/>
    </source>
</evidence>
<comment type="caution">
    <text evidence="9">The sequence shown here is derived from an EMBL/GenBank/DDBJ whole genome shotgun (WGS) entry which is preliminary data.</text>
</comment>
<comment type="function">
    <text evidence="7">Involved in DNA repair and RecF pathway recombination.</text>
</comment>
<dbReference type="SUPFAM" id="SSF50249">
    <property type="entry name" value="Nucleic acid-binding proteins"/>
    <property type="match status" value="1"/>
</dbReference>
<dbReference type="PANTHER" id="PTHR33991:SF1">
    <property type="entry name" value="DNA REPAIR PROTEIN RECO"/>
    <property type="match status" value="1"/>
</dbReference>
<keyword evidence="5 7" id="KW-0234">DNA repair</keyword>
<evidence type="ECO:0000256" key="2">
    <source>
        <dbReference type="ARBA" id="ARBA00021310"/>
    </source>
</evidence>
<sequence>MHKTICYYNFYITMLAQLQIMGDDLVSTYKTSGIVIKVQDFKENDKLVYIFTEKLGKIKAIAKGSKRNRSSLLTPTMQLCFGEYVIFKGKNLYTINEAKVINSFGSLLNDLEKLTYSTYICELIDIAVVEEESNASLFKDFTTCLYLLSTGAINYEILIRAFEIRLLKYTGYDLELEHCSICKKKISTSNYINLTYGGGVCDECEKMDSVFLSKASFNSLKFLSTTSFEKLYRLTLSENIRKELYKILTTMISLNYARTPKSLQMLEFIK</sequence>
<evidence type="ECO:0000256" key="1">
    <source>
        <dbReference type="ARBA" id="ARBA00007452"/>
    </source>
</evidence>
<dbReference type="EMBL" id="PTIS01000001">
    <property type="protein sequence ID" value="PPK49559.1"/>
    <property type="molecule type" value="Genomic_DNA"/>
</dbReference>
<dbReference type="SUPFAM" id="SSF57863">
    <property type="entry name" value="ArfGap/RecO-like zinc finger"/>
    <property type="match status" value="1"/>
</dbReference>
<evidence type="ECO:0000313" key="10">
    <source>
        <dbReference type="Proteomes" id="UP000239863"/>
    </source>
</evidence>
<organism evidence="9 10">
    <name type="scientific">Clostridium algidicarnis DSM 15099</name>
    <dbReference type="NCBI Taxonomy" id="1121295"/>
    <lineage>
        <taxon>Bacteria</taxon>
        <taxon>Bacillati</taxon>
        <taxon>Bacillota</taxon>
        <taxon>Clostridia</taxon>
        <taxon>Eubacteriales</taxon>
        <taxon>Clostridiaceae</taxon>
        <taxon>Clostridium</taxon>
    </lineage>
</organism>
<comment type="similarity">
    <text evidence="1 7">Belongs to the RecO family.</text>
</comment>
<protein>
    <recommendedName>
        <fullName evidence="2 7">DNA repair protein RecO</fullName>
    </recommendedName>
    <alternativeName>
        <fullName evidence="6 7">Recombination protein O</fullName>
    </alternativeName>
</protein>
<reference evidence="9 10" key="1">
    <citation type="submission" date="2018-02" db="EMBL/GenBank/DDBJ databases">
        <title>Genomic Encyclopedia of Archaeal and Bacterial Type Strains, Phase II (KMG-II): from individual species to whole genera.</title>
        <authorList>
            <person name="Goeker M."/>
        </authorList>
    </citation>
    <scope>NUCLEOTIDE SEQUENCE [LARGE SCALE GENOMIC DNA]</scope>
    <source>
        <strain evidence="9 10">DSM 15099</strain>
    </source>
</reference>
<dbReference type="InterPro" id="IPR022572">
    <property type="entry name" value="DNA_rep/recomb_RecO_N"/>
</dbReference>
<dbReference type="InterPro" id="IPR003717">
    <property type="entry name" value="RecO"/>
</dbReference>
<proteinExistence type="inferred from homology"/>
<dbReference type="Proteomes" id="UP000239863">
    <property type="component" value="Unassembled WGS sequence"/>
</dbReference>
<dbReference type="HAMAP" id="MF_00201">
    <property type="entry name" value="RecO"/>
    <property type="match status" value="1"/>
</dbReference>
<dbReference type="GO" id="GO:0043590">
    <property type="term" value="C:bacterial nucleoid"/>
    <property type="evidence" value="ECO:0007669"/>
    <property type="project" value="TreeGrafter"/>
</dbReference>
<accession>A0A2S6G0V5</accession>
<dbReference type="Pfam" id="PF11967">
    <property type="entry name" value="RecO_N"/>
    <property type="match status" value="1"/>
</dbReference>
<keyword evidence="3 7" id="KW-0227">DNA damage</keyword>
<evidence type="ECO:0000256" key="6">
    <source>
        <dbReference type="ARBA" id="ARBA00033409"/>
    </source>
</evidence>
<gene>
    <name evidence="7" type="primary">recO</name>
    <name evidence="9" type="ORF">BD821_101220</name>
</gene>
<dbReference type="NCBIfam" id="TIGR00613">
    <property type="entry name" value="reco"/>
    <property type="match status" value="1"/>
</dbReference>
<evidence type="ECO:0000259" key="8">
    <source>
        <dbReference type="Pfam" id="PF11967"/>
    </source>
</evidence>
<name>A0A2S6G0V5_9CLOT</name>
<dbReference type="InterPro" id="IPR042242">
    <property type="entry name" value="RecO_C"/>
</dbReference>
<dbReference type="Gene3D" id="1.20.1440.120">
    <property type="entry name" value="Recombination protein O, C-terminal domain"/>
    <property type="match status" value="1"/>
</dbReference>
<dbReference type="GO" id="GO:0006310">
    <property type="term" value="P:DNA recombination"/>
    <property type="evidence" value="ECO:0007669"/>
    <property type="project" value="UniProtKB-UniRule"/>
</dbReference>
<dbReference type="InterPro" id="IPR037278">
    <property type="entry name" value="ARFGAP/RecO"/>
</dbReference>
<keyword evidence="4 7" id="KW-0233">DNA recombination</keyword>
<dbReference type="Gene3D" id="2.40.50.140">
    <property type="entry name" value="Nucleic acid-binding proteins"/>
    <property type="match status" value="1"/>
</dbReference>
<evidence type="ECO:0000256" key="5">
    <source>
        <dbReference type="ARBA" id="ARBA00023204"/>
    </source>
</evidence>
<dbReference type="STRING" id="37659.GCA_000703125_02737"/>
<dbReference type="PANTHER" id="PTHR33991">
    <property type="entry name" value="DNA REPAIR PROTEIN RECO"/>
    <property type="match status" value="1"/>
</dbReference>
<dbReference type="Pfam" id="PF02565">
    <property type="entry name" value="RecO_C"/>
    <property type="match status" value="1"/>
</dbReference>
<dbReference type="InterPro" id="IPR012340">
    <property type="entry name" value="NA-bd_OB-fold"/>
</dbReference>
<evidence type="ECO:0000256" key="7">
    <source>
        <dbReference type="HAMAP-Rule" id="MF_00201"/>
    </source>
</evidence>
<evidence type="ECO:0000256" key="4">
    <source>
        <dbReference type="ARBA" id="ARBA00023172"/>
    </source>
</evidence>
<dbReference type="AlphaFoldDB" id="A0A2S6G0V5"/>
<dbReference type="GO" id="GO:0006302">
    <property type="term" value="P:double-strand break repair"/>
    <property type="evidence" value="ECO:0007669"/>
    <property type="project" value="TreeGrafter"/>
</dbReference>